<keyword evidence="2" id="KW-1185">Reference proteome</keyword>
<dbReference type="SUPFAM" id="SSF52540">
    <property type="entry name" value="P-loop containing nucleoside triphosphate hydrolases"/>
    <property type="match status" value="1"/>
</dbReference>
<dbReference type="EMBL" id="CP090163">
    <property type="protein sequence ID" value="UJO10770.1"/>
    <property type="molecule type" value="Genomic_DNA"/>
</dbReference>
<dbReference type="Proteomes" id="UP000756132">
    <property type="component" value="Chromosome 1"/>
</dbReference>
<dbReference type="RefSeq" id="XP_047755136.1">
    <property type="nucleotide sequence ID" value="XM_047900474.1"/>
</dbReference>
<dbReference type="Pfam" id="PF13238">
    <property type="entry name" value="AAA_18"/>
    <property type="match status" value="1"/>
</dbReference>
<sequence length="192" mass="22252">MPASVLYLNAFPGSGKLTIARHLAPLIVSSRILDNHQLIDPVESYCPRGHPKYWDERAKLRQKLLARVKEDPETVYIFTDSRAGYDECVGDYMDLALWPTNRRFYSVVLECDEGENVRRLESEGRKGGKLRDAEVLLEYRRKYHGGIWKFGDEDELVLDVTNLAPAEAARIIFQWWSPREMEGRCRDGEYDL</sequence>
<dbReference type="AlphaFoldDB" id="A0A9Q8P2A4"/>
<dbReference type="Gene3D" id="3.40.50.300">
    <property type="entry name" value="P-loop containing nucleotide triphosphate hydrolases"/>
    <property type="match status" value="1"/>
</dbReference>
<gene>
    <name evidence="1" type="ORF">CLAFUR5_01326</name>
</gene>
<evidence type="ECO:0000313" key="1">
    <source>
        <dbReference type="EMBL" id="UJO10770.1"/>
    </source>
</evidence>
<dbReference type="OMA" id="TCGLEAN"/>
<dbReference type="GeneID" id="71981204"/>
<protein>
    <submittedName>
        <fullName evidence="1">Uncharacterized protein</fullName>
    </submittedName>
</protein>
<evidence type="ECO:0000313" key="2">
    <source>
        <dbReference type="Proteomes" id="UP000756132"/>
    </source>
</evidence>
<dbReference type="KEGG" id="ffu:CLAFUR5_01326"/>
<dbReference type="InterPro" id="IPR027417">
    <property type="entry name" value="P-loop_NTPase"/>
</dbReference>
<reference evidence="1" key="2">
    <citation type="journal article" date="2022" name="Microb. Genom.">
        <title>A chromosome-scale genome assembly of the tomato pathogen Cladosporium fulvum reveals a compartmentalized genome architecture and the presence of a dispensable chromosome.</title>
        <authorList>
            <person name="Zaccaron A.Z."/>
            <person name="Chen L.H."/>
            <person name="Samaras A."/>
            <person name="Stergiopoulos I."/>
        </authorList>
    </citation>
    <scope>NUCLEOTIDE SEQUENCE</scope>
    <source>
        <strain evidence="1">Race5_Kim</strain>
    </source>
</reference>
<organism evidence="1 2">
    <name type="scientific">Passalora fulva</name>
    <name type="common">Tomato leaf mold</name>
    <name type="synonym">Cladosporium fulvum</name>
    <dbReference type="NCBI Taxonomy" id="5499"/>
    <lineage>
        <taxon>Eukaryota</taxon>
        <taxon>Fungi</taxon>
        <taxon>Dikarya</taxon>
        <taxon>Ascomycota</taxon>
        <taxon>Pezizomycotina</taxon>
        <taxon>Dothideomycetes</taxon>
        <taxon>Dothideomycetidae</taxon>
        <taxon>Mycosphaerellales</taxon>
        <taxon>Mycosphaerellaceae</taxon>
        <taxon>Fulvia</taxon>
    </lineage>
</organism>
<reference evidence="1" key="1">
    <citation type="submission" date="2021-12" db="EMBL/GenBank/DDBJ databases">
        <authorList>
            <person name="Zaccaron A."/>
            <person name="Stergiopoulos I."/>
        </authorList>
    </citation>
    <scope>NUCLEOTIDE SEQUENCE</scope>
    <source>
        <strain evidence="1">Race5_Kim</strain>
    </source>
</reference>
<accession>A0A9Q8P2A4</accession>
<dbReference type="OrthoDB" id="5426988at2759"/>
<name>A0A9Q8P2A4_PASFU</name>
<proteinExistence type="predicted"/>